<organism evidence="1 2">
    <name type="scientific">Iris pallida</name>
    <name type="common">Sweet iris</name>
    <dbReference type="NCBI Taxonomy" id="29817"/>
    <lineage>
        <taxon>Eukaryota</taxon>
        <taxon>Viridiplantae</taxon>
        <taxon>Streptophyta</taxon>
        <taxon>Embryophyta</taxon>
        <taxon>Tracheophyta</taxon>
        <taxon>Spermatophyta</taxon>
        <taxon>Magnoliopsida</taxon>
        <taxon>Liliopsida</taxon>
        <taxon>Asparagales</taxon>
        <taxon>Iridaceae</taxon>
        <taxon>Iridoideae</taxon>
        <taxon>Irideae</taxon>
        <taxon>Iris</taxon>
    </lineage>
</organism>
<evidence type="ECO:0000313" key="1">
    <source>
        <dbReference type="EMBL" id="KAJ6816938.1"/>
    </source>
</evidence>
<proteinExistence type="predicted"/>
<reference evidence="1" key="2">
    <citation type="submission" date="2023-04" db="EMBL/GenBank/DDBJ databases">
        <authorList>
            <person name="Bruccoleri R.E."/>
            <person name="Oakeley E.J."/>
            <person name="Faust A.-M."/>
            <person name="Dessus-Babus S."/>
            <person name="Altorfer M."/>
            <person name="Burckhardt D."/>
            <person name="Oertli M."/>
            <person name="Naumann U."/>
            <person name="Petersen F."/>
            <person name="Wong J."/>
        </authorList>
    </citation>
    <scope>NUCLEOTIDE SEQUENCE</scope>
    <source>
        <strain evidence="1">GSM-AAB239-AS_SAM_17_03QT</strain>
        <tissue evidence="1">Leaf</tissue>
    </source>
</reference>
<protein>
    <submittedName>
        <fullName evidence="1">Pollen-specific leucine-rich repeat extensin-like protein 4</fullName>
    </submittedName>
</protein>
<reference evidence="1" key="1">
    <citation type="journal article" date="2023" name="GigaByte">
        <title>Genome assembly of the bearded iris, Iris pallida Lam.</title>
        <authorList>
            <person name="Bruccoleri R.E."/>
            <person name="Oakeley E.J."/>
            <person name="Faust A.M.E."/>
            <person name="Altorfer M."/>
            <person name="Dessus-Babus S."/>
            <person name="Burckhardt D."/>
            <person name="Oertli M."/>
            <person name="Naumann U."/>
            <person name="Petersen F."/>
            <person name="Wong J."/>
        </authorList>
    </citation>
    <scope>NUCLEOTIDE SEQUENCE</scope>
    <source>
        <strain evidence="1">GSM-AAB239-AS_SAM_17_03QT</strain>
    </source>
</reference>
<evidence type="ECO:0000313" key="2">
    <source>
        <dbReference type="Proteomes" id="UP001140949"/>
    </source>
</evidence>
<dbReference type="Proteomes" id="UP001140949">
    <property type="component" value="Unassembled WGS sequence"/>
</dbReference>
<gene>
    <name evidence="1" type="ORF">M6B38_413620</name>
</gene>
<comment type="caution">
    <text evidence="1">The sequence shown here is derived from an EMBL/GenBank/DDBJ whole genome shotgun (WGS) entry which is preliminary data.</text>
</comment>
<name>A0AAX6FLF0_IRIPA</name>
<accession>A0AAX6FLF0</accession>
<sequence>MAVMKMMMVVASYGHGGAAPAVLHGDGRTAVDACAAERVRGRADRDRLAHLLVWSSGQATTTDGGAVSTGKWWCLGCSVGGKSESRGLMILLCVSDTPT</sequence>
<dbReference type="AlphaFoldDB" id="A0AAX6FLF0"/>
<dbReference type="EMBL" id="JANAVB010028000">
    <property type="protein sequence ID" value="KAJ6816938.1"/>
    <property type="molecule type" value="Genomic_DNA"/>
</dbReference>
<keyword evidence="2" id="KW-1185">Reference proteome</keyword>